<feature type="domain" description="WH1" evidence="10">
    <location>
        <begin position="69"/>
        <end position="179"/>
    </location>
</feature>
<sequence length="476" mass="52147">HIRIFLGKNRGKFGPKPTIWGSLLSEKTRAAMSRGQKSKTQENSPSSLLSIQENERLVDLLGRRCVVCKSALSLQTLATAVVQLFMALPHSPLEWNLQHCGVLCFVKDNPRRSYFIRLFDIKEGKQIWEQEVYNQMTYSSSHTFFHMFPADDCQVGLNFASEQEAELFRVTVEEKITQRNTRLGSTGHLEGMMTVDIQNPDILASRYRSPAVPVPAHASLSKGKKDKKNKKKPKISKADIGAPSGFMHVTHVGWDPNTGFDTNNLDPDLKKLFSCAGISEAQLTDAKTSKIIYDFIEQSGGLEAVKMEMRKQECAPPPPPPDRGGLHASSAPPPPPTSRGRSGPLPPIPGQAMREPPRSPAPPSHRGALPPPPPAGRTGPPPPPPPTATPSHRSAGAPPPPPPASSMTMGGGGGGGCPVLHLPLRLHLPHQPQVQAALLPLLPLLWAQHRQQEQHQVEGVERLCWTRYVLERSLKM</sequence>
<dbReference type="InterPro" id="IPR000697">
    <property type="entry name" value="WH1/EVH1_dom"/>
</dbReference>
<dbReference type="InterPro" id="IPR011026">
    <property type="entry name" value="WAS_C"/>
</dbReference>
<dbReference type="InterPro" id="IPR051144">
    <property type="entry name" value="Formin_homology_domain"/>
</dbReference>
<keyword evidence="6" id="KW-0206">Cytoskeleton</keyword>
<dbReference type="PROSITE" id="PS50229">
    <property type="entry name" value="WH1"/>
    <property type="match status" value="1"/>
</dbReference>
<evidence type="ECO:0000256" key="1">
    <source>
        <dbReference type="ARBA" id="ARBA00004123"/>
    </source>
</evidence>
<feature type="region of interest" description="Disordered" evidence="8">
    <location>
        <begin position="309"/>
        <end position="412"/>
    </location>
</feature>
<feature type="compositionally biased region" description="Pro residues" evidence="8">
    <location>
        <begin position="358"/>
        <end position="388"/>
    </location>
</feature>
<evidence type="ECO:0000256" key="5">
    <source>
        <dbReference type="ARBA" id="ARBA00022737"/>
    </source>
</evidence>
<evidence type="ECO:0000256" key="6">
    <source>
        <dbReference type="ARBA" id="ARBA00023212"/>
    </source>
</evidence>
<dbReference type="PANTHER" id="PTHR45733:SF8">
    <property type="entry name" value="FORMIN-J"/>
    <property type="match status" value="1"/>
</dbReference>
<dbReference type="InterPro" id="IPR036936">
    <property type="entry name" value="CRIB_dom_sf"/>
</dbReference>
<keyword evidence="7" id="KW-0539">Nucleus</keyword>
<feature type="region of interest" description="Disordered" evidence="8">
    <location>
        <begin position="214"/>
        <end position="242"/>
    </location>
</feature>
<dbReference type="CDD" id="cd00132">
    <property type="entry name" value="CRIB"/>
    <property type="match status" value="1"/>
</dbReference>
<protein>
    <recommendedName>
        <fullName evidence="13">Wiskott-Aldrich syndrome protein-like</fullName>
    </recommendedName>
</protein>
<evidence type="ECO:0000259" key="9">
    <source>
        <dbReference type="PROSITE" id="PS50108"/>
    </source>
</evidence>
<name>A0A0P7WY66_SCLFO</name>
<feature type="non-terminal residue" evidence="11">
    <location>
        <position position="1"/>
    </location>
</feature>
<evidence type="ECO:0000256" key="7">
    <source>
        <dbReference type="ARBA" id="ARBA00023242"/>
    </source>
</evidence>
<dbReference type="SMART" id="SM00461">
    <property type="entry name" value="WH1"/>
    <property type="match status" value="1"/>
</dbReference>
<dbReference type="InterPro" id="IPR000095">
    <property type="entry name" value="CRIB_dom"/>
</dbReference>
<keyword evidence="3" id="KW-0963">Cytoplasm</keyword>
<gene>
    <name evidence="11" type="ORF">Z043_114692</name>
</gene>
<evidence type="ECO:0000313" key="12">
    <source>
        <dbReference type="Proteomes" id="UP000034805"/>
    </source>
</evidence>
<dbReference type="Pfam" id="PF00786">
    <property type="entry name" value="PBD"/>
    <property type="match status" value="1"/>
</dbReference>
<evidence type="ECO:0000256" key="8">
    <source>
        <dbReference type="SAM" id="MobiDB-lite"/>
    </source>
</evidence>
<dbReference type="GO" id="GO:0005634">
    <property type="term" value="C:nucleus"/>
    <property type="evidence" value="ECO:0007669"/>
    <property type="project" value="UniProtKB-SubCell"/>
</dbReference>
<dbReference type="GO" id="GO:0007015">
    <property type="term" value="P:actin filament organization"/>
    <property type="evidence" value="ECO:0007669"/>
    <property type="project" value="InterPro"/>
</dbReference>
<dbReference type="SUPFAM" id="SSF47912">
    <property type="entry name" value="Wiscott-Aldrich syndrome protein, WASP, C-terminal domain"/>
    <property type="match status" value="1"/>
</dbReference>
<dbReference type="InterPro" id="IPR033927">
    <property type="entry name" value="WASPfam_EVH1"/>
</dbReference>
<dbReference type="PROSITE" id="PS50108">
    <property type="entry name" value="CRIB"/>
    <property type="match status" value="1"/>
</dbReference>
<evidence type="ECO:0000256" key="2">
    <source>
        <dbReference type="ARBA" id="ARBA00004245"/>
    </source>
</evidence>
<dbReference type="Pfam" id="PF00568">
    <property type="entry name" value="WH1"/>
    <property type="match status" value="1"/>
</dbReference>
<dbReference type="AlphaFoldDB" id="A0A0P7WY66"/>
<dbReference type="Gene3D" id="2.30.29.30">
    <property type="entry name" value="Pleckstrin-homology domain (PH domain)/Phosphotyrosine-binding domain (PTB)"/>
    <property type="match status" value="1"/>
</dbReference>
<evidence type="ECO:0000256" key="4">
    <source>
        <dbReference type="ARBA" id="ARBA00022553"/>
    </source>
</evidence>
<evidence type="ECO:0008006" key="13">
    <source>
        <dbReference type="Google" id="ProtNLM"/>
    </source>
</evidence>
<evidence type="ECO:0000259" key="10">
    <source>
        <dbReference type="PROSITE" id="PS50229"/>
    </source>
</evidence>
<dbReference type="InterPro" id="IPR011993">
    <property type="entry name" value="PH-like_dom_sf"/>
</dbReference>
<comment type="caution">
    <text evidence="11">The sequence shown here is derived from an EMBL/GenBank/DDBJ whole genome shotgun (WGS) entry which is preliminary data.</text>
</comment>
<dbReference type="CDD" id="cd01205">
    <property type="entry name" value="EVH1_WASP-like"/>
    <property type="match status" value="1"/>
</dbReference>
<organism evidence="11 12">
    <name type="scientific">Scleropages formosus</name>
    <name type="common">Asian bonytongue</name>
    <name type="synonym">Osteoglossum formosum</name>
    <dbReference type="NCBI Taxonomy" id="113540"/>
    <lineage>
        <taxon>Eukaryota</taxon>
        <taxon>Metazoa</taxon>
        <taxon>Chordata</taxon>
        <taxon>Craniata</taxon>
        <taxon>Vertebrata</taxon>
        <taxon>Euteleostomi</taxon>
        <taxon>Actinopterygii</taxon>
        <taxon>Neopterygii</taxon>
        <taxon>Teleostei</taxon>
        <taxon>Osteoglossocephala</taxon>
        <taxon>Osteoglossomorpha</taxon>
        <taxon>Osteoglossiformes</taxon>
        <taxon>Osteoglossidae</taxon>
        <taxon>Scleropages</taxon>
    </lineage>
</organism>
<dbReference type="FunFam" id="3.90.810.10:FF:000003">
    <property type="entry name" value="Neural Wiskott-Aldrich syndrome protein-like"/>
    <property type="match status" value="1"/>
</dbReference>
<evidence type="ECO:0000313" key="11">
    <source>
        <dbReference type="EMBL" id="KPP66774.1"/>
    </source>
</evidence>
<keyword evidence="4" id="KW-0597">Phosphoprotein</keyword>
<accession>A0A0P7WY66</accession>
<dbReference type="GO" id="GO:0005856">
    <property type="term" value="C:cytoskeleton"/>
    <property type="evidence" value="ECO:0007669"/>
    <property type="project" value="UniProtKB-SubCell"/>
</dbReference>
<feature type="compositionally biased region" description="Basic residues" evidence="8">
    <location>
        <begin position="222"/>
        <end position="235"/>
    </location>
</feature>
<keyword evidence="5" id="KW-0677">Repeat</keyword>
<dbReference type="STRING" id="113540.ENSSFOP00015031248"/>
<reference evidence="11 12" key="1">
    <citation type="submission" date="2015-08" db="EMBL/GenBank/DDBJ databases">
        <title>The genome of the Asian arowana (Scleropages formosus).</title>
        <authorList>
            <person name="Tan M.H."/>
            <person name="Gan H.M."/>
            <person name="Croft L.J."/>
            <person name="Austin C.M."/>
        </authorList>
    </citation>
    <scope>NUCLEOTIDE SEQUENCE [LARGE SCALE GENOMIC DNA]</scope>
    <source>
        <strain evidence="11">Aro1</strain>
    </source>
</reference>
<feature type="domain" description="CRIB" evidence="9">
    <location>
        <begin position="240"/>
        <end position="253"/>
    </location>
</feature>
<dbReference type="PANTHER" id="PTHR45733">
    <property type="entry name" value="FORMIN-J"/>
    <property type="match status" value="1"/>
</dbReference>
<dbReference type="SMART" id="SM00285">
    <property type="entry name" value="PBD"/>
    <property type="match status" value="1"/>
</dbReference>
<comment type="subcellular location">
    <subcellularLocation>
        <location evidence="2">Cytoplasm</location>
        <location evidence="2">Cytoskeleton</location>
    </subcellularLocation>
    <subcellularLocation>
        <location evidence="1">Nucleus</location>
    </subcellularLocation>
</comment>
<dbReference type="EMBL" id="JARO02005444">
    <property type="protein sequence ID" value="KPP66774.1"/>
    <property type="molecule type" value="Genomic_DNA"/>
</dbReference>
<dbReference type="Proteomes" id="UP000034805">
    <property type="component" value="Unassembled WGS sequence"/>
</dbReference>
<dbReference type="FunFam" id="2.30.29.30:FF:000130">
    <property type="entry name" value="neural Wiskott-Aldrich syndrome protein"/>
    <property type="match status" value="1"/>
</dbReference>
<dbReference type="SUPFAM" id="SSF50729">
    <property type="entry name" value="PH domain-like"/>
    <property type="match status" value="1"/>
</dbReference>
<evidence type="ECO:0000256" key="3">
    <source>
        <dbReference type="ARBA" id="ARBA00022490"/>
    </source>
</evidence>
<proteinExistence type="predicted"/>
<dbReference type="Gene3D" id="3.90.810.10">
    <property type="entry name" value="CRIB domain"/>
    <property type="match status" value="1"/>
</dbReference>